<dbReference type="Proteomes" id="UP000059074">
    <property type="component" value="Unassembled WGS sequence"/>
</dbReference>
<dbReference type="InterPro" id="IPR011006">
    <property type="entry name" value="CheY-like_superfamily"/>
</dbReference>
<feature type="domain" description="Sigma-54 factor interaction" evidence="18">
    <location>
        <begin position="146"/>
        <end position="375"/>
    </location>
</feature>
<evidence type="ECO:0000256" key="12">
    <source>
        <dbReference type="ARBA" id="ARBA00023163"/>
    </source>
</evidence>
<dbReference type="InterPro" id="IPR002197">
    <property type="entry name" value="HTH_Fis"/>
</dbReference>
<keyword evidence="3" id="KW-0963">Cytoplasm</keyword>
<keyword evidence="6" id="KW-0547">Nucleotide-binding</keyword>
<evidence type="ECO:0000256" key="16">
    <source>
        <dbReference type="ARBA" id="ARBA00043886"/>
    </source>
</evidence>
<dbReference type="InterPro" id="IPR025943">
    <property type="entry name" value="Sigma_54_int_dom_ATP-bd_2"/>
</dbReference>
<keyword evidence="5 17" id="KW-0597">Phosphoprotein</keyword>
<dbReference type="GO" id="GO:0043565">
    <property type="term" value="F:sequence-specific DNA binding"/>
    <property type="evidence" value="ECO:0007669"/>
    <property type="project" value="InterPro"/>
</dbReference>
<dbReference type="GO" id="GO:0005737">
    <property type="term" value="C:cytoplasm"/>
    <property type="evidence" value="ECO:0007669"/>
    <property type="project" value="UniProtKB-SubCell"/>
</dbReference>
<dbReference type="Gene3D" id="1.10.8.60">
    <property type="match status" value="1"/>
</dbReference>
<evidence type="ECO:0000259" key="18">
    <source>
        <dbReference type="PROSITE" id="PS50045"/>
    </source>
</evidence>
<evidence type="ECO:0000256" key="17">
    <source>
        <dbReference type="PROSITE-ProRule" id="PRU00169"/>
    </source>
</evidence>
<dbReference type="InterPro" id="IPR001789">
    <property type="entry name" value="Sig_transdc_resp-reg_receiver"/>
</dbReference>
<dbReference type="PROSITE" id="PS00675">
    <property type="entry name" value="SIGMA54_INTERACT_1"/>
    <property type="match status" value="1"/>
</dbReference>
<evidence type="ECO:0000256" key="11">
    <source>
        <dbReference type="ARBA" id="ARBA00023159"/>
    </source>
</evidence>
<dbReference type="OrthoDB" id="9802388at2"/>
<dbReference type="GO" id="GO:0005524">
    <property type="term" value="F:ATP binding"/>
    <property type="evidence" value="ECO:0007669"/>
    <property type="project" value="UniProtKB-KW"/>
</dbReference>
<evidence type="ECO:0000256" key="2">
    <source>
        <dbReference type="ARBA" id="ARBA00019059"/>
    </source>
</evidence>
<reference evidence="20 21" key="1">
    <citation type="submission" date="2015-10" db="EMBL/GenBank/DDBJ databases">
        <title>Transcriptomic analysis of a linuron degrading triple-species bacterial consortium.</title>
        <authorList>
            <person name="Albers P."/>
        </authorList>
    </citation>
    <scope>NUCLEOTIDE SEQUENCE [LARGE SCALE GENOMIC DNA]</scope>
    <source>
        <strain evidence="20 21">WDL6</strain>
    </source>
</reference>
<evidence type="ECO:0000256" key="4">
    <source>
        <dbReference type="ARBA" id="ARBA00022491"/>
    </source>
</evidence>
<dbReference type="GO" id="GO:0000160">
    <property type="term" value="P:phosphorelay signal transduction system"/>
    <property type="evidence" value="ECO:0007669"/>
    <property type="project" value="UniProtKB-KW"/>
</dbReference>
<evidence type="ECO:0000256" key="13">
    <source>
        <dbReference type="ARBA" id="ARBA00023231"/>
    </source>
</evidence>
<comment type="caution">
    <text evidence="20">The sequence shown here is derived from an EMBL/GenBank/DDBJ whole genome shotgun (WGS) entry which is preliminary data.</text>
</comment>
<feature type="modified residue" description="4-aspartylphosphate" evidence="17">
    <location>
        <position position="56"/>
    </location>
</feature>
<sequence length="504" mass="54269">MVKSLLIVDDDPTQRRILEETIKRLGFATKTAGSGEQALQILEGPERGDISLVLLDLVMAGVDGMAVLEKLGSNPGTPPIIVQTAHGSIDAAINAMRAGAVDFVVKPVSPERLEVSIKSALKIEALAGEITRIKKKVEGTLTFADLVVQAEGMERVVALGKRAAASNIPVLIEGESGVGKELIARAIQGESERAGKPFVVVNCGAIPENLIESTLFGHEKGAFTGAVDKRIGKFQEADGGTLFLDEVGELPLDAQVKLLRALQEGEIDPVGAKKSVNVNFRLISATNRNMIDMVREGKFREDLYYRLNVFPIWVPPLRERLGDVAELARHFIARFAAEEGKRISGLSEDALRLIRSYPWPGNVRQLENAVFRAVVLADGPELTVAEFPQIAAHVTGFETAVPAAPAPAPKQPAFKGPAVLGAENIIPQTMEIRGGNGGGHASALGIPVVTEAGDIRSLDEIEADMIRLALGRYRGHMTEVAKRLKIGRSTLYRKMQEYGLEPRA</sequence>
<evidence type="ECO:0000313" key="20">
    <source>
        <dbReference type="EMBL" id="KWT67540.1"/>
    </source>
</evidence>
<dbReference type="PATRIC" id="fig|121290.4.peg.1288"/>
<dbReference type="PROSITE" id="PS50110">
    <property type="entry name" value="RESPONSE_REGULATORY"/>
    <property type="match status" value="1"/>
</dbReference>
<dbReference type="Pfam" id="PF00072">
    <property type="entry name" value="Response_reg"/>
    <property type="match status" value="1"/>
</dbReference>
<dbReference type="EMBL" id="LMTR01000063">
    <property type="protein sequence ID" value="KWT67540.1"/>
    <property type="molecule type" value="Genomic_DNA"/>
</dbReference>
<organism evidence="20 21">
    <name type="scientific">Hyphomicrobium sulfonivorans</name>
    <dbReference type="NCBI Taxonomy" id="121290"/>
    <lineage>
        <taxon>Bacteria</taxon>
        <taxon>Pseudomonadati</taxon>
        <taxon>Pseudomonadota</taxon>
        <taxon>Alphaproteobacteria</taxon>
        <taxon>Hyphomicrobiales</taxon>
        <taxon>Hyphomicrobiaceae</taxon>
        <taxon>Hyphomicrobium</taxon>
    </lineage>
</organism>
<keyword evidence="9" id="KW-0805">Transcription regulation</keyword>
<evidence type="ECO:0000256" key="6">
    <source>
        <dbReference type="ARBA" id="ARBA00022741"/>
    </source>
</evidence>
<evidence type="ECO:0000256" key="10">
    <source>
        <dbReference type="ARBA" id="ARBA00023125"/>
    </source>
</evidence>
<dbReference type="SMART" id="SM00382">
    <property type="entry name" value="AAA"/>
    <property type="match status" value="1"/>
</dbReference>
<dbReference type="RefSeq" id="WP_068461875.1">
    <property type="nucleotide sequence ID" value="NZ_LMTR01000063.1"/>
</dbReference>
<evidence type="ECO:0000259" key="19">
    <source>
        <dbReference type="PROSITE" id="PS50110"/>
    </source>
</evidence>
<dbReference type="GO" id="GO:0006355">
    <property type="term" value="P:regulation of DNA-templated transcription"/>
    <property type="evidence" value="ECO:0007669"/>
    <property type="project" value="InterPro"/>
</dbReference>
<dbReference type="STRING" id="121290.APY04_1899"/>
<dbReference type="PANTHER" id="PTHR32071">
    <property type="entry name" value="TRANSCRIPTIONAL REGULATORY PROTEIN"/>
    <property type="match status" value="1"/>
</dbReference>
<dbReference type="InterPro" id="IPR003593">
    <property type="entry name" value="AAA+_ATPase"/>
</dbReference>
<keyword evidence="13" id="KW-0535">Nitrogen fixation</keyword>
<comment type="subcellular location">
    <subcellularLocation>
        <location evidence="1">Cytoplasm</location>
    </subcellularLocation>
</comment>
<keyword evidence="4" id="KW-0678">Repressor</keyword>
<dbReference type="InterPro" id="IPR058031">
    <property type="entry name" value="AAA_lid_NorR"/>
</dbReference>
<dbReference type="Pfam" id="PF02954">
    <property type="entry name" value="HTH_8"/>
    <property type="match status" value="1"/>
</dbReference>
<evidence type="ECO:0000256" key="15">
    <source>
        <dbReference type="ARBA" id="ARBA00031910"/>
    </source>
</evidence>
<keyword evidence="21" id="KW-1185">Reference proteome</keyword>
<dbReference type="SMART" id="SM00448">
    <property type="entry name" value="REC"/>
    <property type="match status" value="1"/>
</dbReference>
<dbReference type="SUPFAM" id="SSF52540">
    <property type="entry name" value="P-loop containing nucleoside triphosphate hydrolases"/>
    <property type="match status" value="1"/>
</dbReference>
<keyword evidence="7" id="KW-0067">ATP-binding</keyword>
<proteinExistence type="predicted"/>
<dbReference type="InterPro" id="IPR027417">
    <property type="entry name" value="P-loop_NTPase"/>
</dbReference>
<evidence type="ECO:0000256" key="1">
    <source>
        <dbReference type="ARBA" id="ARBA00004496"/>
    </source>
</evidence>
<evidence type="ECO:0000256" key="7">
    <source>
        <dbReference type="ARBA" id="ARBA00022840"/>
    </source>
</evidence>
<dbReference type="InterPro" id="IPR025944">
    <property type="entry name" value="Sigma_54_int_dom_CS"/>
</dbReference>
<dbReference type="Gene3D" id="3.40.50.300">
    <property type="entry name" value="P-loop containing nucleotide triphosphate hydrolases"/>
    <property type="match status" value="1"/>
</dbReference>
<gene>
    <name evidence="20" type="ORF">APY04_1899</name>
</gene>
<dbReference type="Gene3D" id="1.10.10.60">
    <property type="entry name" value="Homeodomain-like"/>
    <property type="match status" value="1"/>
</dbReference>
<keyword evidence="12" id="KW-0804">Transcription</keyword>
<dbReference type="InterPro" id="IPR002078">
    <property type="entry name" value="Sigma_54_int"/>
</dbReference>
<keyword evidence="10" id="KW-0238">DNA-binding</keyword>
<keyword evidence="8" id="KW-0902">Two-component regulatory system</keyword>
<protein>
    <recommendedName>
        <fullName evidence="2">DNA-binding transcriptional regulator NtrC</fullName>
    </recommendedName>
    <alternativeName>
        <fullName evidence="14">Nitrogen regulation protein NR(I)</fullName>
    </alternativeName>
    <alternativeName>
        <fullName evidence="15">Nitrogen regulator I</fullName>
    </alternativeName>
</protein>
<dbReference type="PANTHER" id="PTHR32071:SF95">
    <property type="entry name" value="DNA-BINDING TRANSCRIPTIONAL REGULATOR NTRC"/>
    <property type="match status" value="1"/>
</dbReference>
<keyword evidence="11" id="KW-0010">Activator</keyword>
<dbReference type="PROSITE" id="PS50045">
    <property type="entry name" value="SIGMA54_INTERACT_4"/>
    <property type="match status" value="1"/>
</dbReference>
<dbReference type="FunFam" id="3.40.50.300:FF:000006">
    <property type="entry name" value="DNA-binding transcriptional regulator NtrC"/>
    <property type="match status" value="1"/>
</dbReference>
<evidence type="ECO:0000256" key="3">
    <source>
        <dbReference type="ARBA" id="ARBA00022490"/>
    </source>
</evidence>
<dbReference type="InterPro" id="IPR009057">
    <property type="entry name" value="Homeodomain-like_sf"/>
</dbReference>
<comment type="function">
    <text evidence="16">Member of the two-component regulatory system NtrB/NtrC, which controls expression of the nitrogen-regulated (ntr) genes in response to nitrogen limitation. Phosphorylated NtrC binds directly to DNA and stimulates the formation of open promoter-sigma54-RNA polymerase complexes.</text>
</comment>
<dbReference type="Gene3D" id="3.40.50.2300">
    <property type="match status" value="1"/>
</dbReference>
<dbReference type="Pfam" id="PF00158">
    <property type="entry name" value="Sigma54_activat"/>
    <property type="match status" value="1"/>
</dbReference>
<dbReference type="Pfam" id="PF25601">
    <property type="entry name" value="AAA_lid_14"/>
    <property type="match status" value="1"/>
</dbReference>
<evidence type="ECO:0000256" key="5">
    <source>
        <dbReference type="ARBA" id="ARBA00022553"/>
    </source>
</evidence>
<evidence type="ECO:0000256" key="14">
    <source>
        <dbReference type="ARBA" id="ARBA00029881"/>
    </source>
</evidence>
<accession>A0A120CVB5</accession>
<name>A0A120CVB5_HYPSL</name>
<evidence type="ECO:0000313" key="21">
    <source>
        <dbReference type="Proteomes" id="UP000059074"/>
    </source>
</evidence>
<dbReference type="SUPFAM" id="SSF52172">
    <property type="entry name" value="CheY-like"/>
    <property type="match status" value="1"/>
</dbReference>
<dbReference type="PROSITE" id="PS00676">
    <property type="entry name" value="SIGMA54_INTERACT_2"/>
    <property type="match status" value="1"/>
</dbReference>
<dbReference type="CDD" id="cd00009">
    <property type="entry name" value="AAA"/>
    <property type="match status" value="1"/>
</dbReference>
<dbReference type="PRINTS" id="PR01590">
    <property type="entry name" value="HTHFIS"/>
</dbReference>
<evidence type="ECO:0000256" key="8">
    <source>
        <dbReference type="ARBA" id="ARBA00023012"/>
    </source>
</evidence>
<feature type="domain" description="Response regulatory" evidence="19">
    <location>
        <begin position="4"/>
        <end position="121"/>
    </location>
</feature>
<dbReference type="AlphaFoldDB" id="A0A120CVB5"/>
<dbReference type="SUPFAM" id="SSF46689">
    <property type="entry name" value="Homeodomain-like"/>
    <property type="match status" value="1"/>
</dbReference>
<dbReference type="PROSITE" id="PS00688">
    <property type="entry name" value="SIGMA54_INTERACT_3"/>
    <property type="match status" value="1"/>
</dbReference>
<evidence type="ECO:0000256" key="9">
    <source>
        <dbReference type="ARBA" id="ARBA00023015"/>
    </source>
</evidence>
<dbReference type="InterPro" id="IPR025662">
    <property type="entry name" value="Sigma_54_int_dom_ATP-bd_1"/>
</dbReference>